<proteinExistence type="predicted"/>
<organism evidence="1 2">
    <name type="scientific">Maridesulfovibrio hydrothermalis AM13 = DSM 14728</name>
    <dbReference type="NCBI Taxonomy" id="1121451"/>
    <lineage>
        <taxon>Bacteria</taxon>
        <taxon>Pseudomonadati</taxon>
        <taxon>Thermodesulfobacteriota</taxon>
        <taxon>Desulfovibrionia</taxon>
        <taxon>Desulfovibrionales</taxon>
        <taxon>Desulfovibrionaceae</taxon>
        <taxon>Maridesulfovibrio</taxon>
    </lineage>
</organism>
<dbReference type="CDD" id="cd07040">
    <property type="entry name" value="HP"/>
    <property type="match status" value="1"/>
</dbReference>
<sequence length="233" mass="25499">MMDAADWQIPPSVIENLERLPHDRPIVFLIRHSVREDLPDGSAAYSLPITECGIQLGRQLGSLLGKRLCSLHTSPLNRCVQTAEALQVGAGSDFPITSSRLLGDPGAYVIDGKIACLNWEKKGYEGMMTHLVSATEALPGMARPVEAARFLVCRMLAIAGDRPGIHVFVTHDSLVAPTAAHLLNIPLGVEDWPWYLEGAFFWHADNQVYTAYRSYQNSCEAGSLCILSEGNIN</sequence>
<protein>
    <submittedName>
        <fullName evidence="1">Phosphoglycerate mutase</fullName>
    </submittedName>
</protein>
<dbReference type="PATRIC" id="fig|1121451.3.peg.248"/>
<dbReference type="Gene3D" id="3.40.50.1240">
    <property type="entry name" value="Phosphoglycerate mutase-like"/>
    <property type="match status" value="1"/>
</dbReference>
<dbReference type="RefSeq" id="WP_015334860.1">
    <property type="nucleotide sequence ID" value="NC_020055.1"/>
</dbReference>
<dbReference type="OrthoDB" id="5519204at2"/>
<keyword evidence="2" id="KW-1185">Reference proteome</keyword>
<evidence type="ECO:0000313" key="1">
    <source>
        <dbReference type="EMBL" id="CCO22250.1"/>
    </source>
</evidence>
<evidence type="ECO:0000313" key="2">
    <source>
        <dbReference type="Proteomes" id="UP000010808"/>
    </source>
</evidence>
<dbReference type="HOGENOM" id="CLU_085706_0_0_7"/>
<dbReference type="EMBL" id="FO203522">
    <property type="protein sequence ID" value="CCO22250.1"/>
    <property type="molecule type" value="Genomic_DNA"/>
</dbReference>
<name>L0R7S6_9BACT</name>
<dbReference type="eggNOG" id="COG0406">
    <property type="taxonomic scope" value="Bacteria"/>
</dbReference>
<dbReference type="Proteomes" id="UP000010808">
    <property type="component" value="Chromosome"/>
</dbReference>
<reference evidence="1 2" key="1">
    <citation type="submission" date="2012-10" db="EMBL/GenBank/DDBJ databases">
        <authorList>
            <person name="Genoscope - CEA"/>
        </authorList>
    </citation>
    <scope>NUCLEOTIDE SEQUENCE [LARGE SCALE GENOMIC DNA]</scope>
    <source>
        <strain evidence="2">AM13 / DSM 14728</strain>
    </source>
</reference>
<gene>
    <name evidence="1" type="ORF">DESAM_10269</name>
</gene>
<accession>L0R7S6</accession>
<dbReference type="STRING" id="1121451.DESAM_10269"/>
<dbReference type="KEGG" id="dhy:DESAM_10269"/>
<dbReference type="SUPFAM" id="SSF53254">
    <property type="entry name" value="Phosphoglycerate mutase-like"/>
    <property type="match status" value="1"/>
</dbReference>
<dbReference type="InterPro" id="IPR029033">
    <property type="entry name" value="His_PPase_superfam"/>
</dbReference>
<dbReference type="AlphaFoldDB" id="L0R7S6"/>